<accession>A0ABW2Q2R9</accession>
<evidence type="ECO:0000313" key="1">
    <source>
        <dbReference type="EMBL" id="MFC7395317.1"/>
    </source>
</evidence>
<sequence length="181" mass="21514">MSGSNQSYILSNDDIKQINSWVNKIRIMDHLSRKQWIDKAKNELRLKYKVIGAGRNRIVFDVNNKYALKVVITKRGFINNEIEFKIYKHCPDHLKKHFVPVREFGFGWIIMDKMEKKVPRNSYYKRKKEELKEKLRKNGIEPKDVKWVNSALSKSGEITVFDYGNFSMPSKGIIYKKKRKK</sequence>
<proteinExistence type="predicted"/>
<dbReference type="EMBL" id="JBHTCO010000044">
    <property type="protein sequence ID" value="MFC7395317.1"/>
    <property type="molecule type" value="Genomic_DNA"/>
</dbReference>
<dbReference type="RefSeq" id="WP_380969744.1">
    <property type="nucleotide sequence ID" value="NZ_JBHTCO010000044.1"/>
</dbReference>
<comment type="caution">
    <text evidence="1">The sequence shown here is derived from an EMBL/GenBank/DDBJ whole genome shotgun (WGS) entry which is preliminary data.</text>
</comment>
<dbReference type="Proteomes" id="UP001596505">
    <property type="component" value="Unassembled WGS sequence"/>
</dbReference>
<name>A0ABW2Q2R9_9BACL</name>
<keyword evidence="2" id="KW-1185">Reference proteome</keyword>
<gene>
    <name evidence="1" type="ORF">ACFQRG_20620</name>
</gene>
<reference evidence="2" key="1">
    <citation type="journal article" date="2019" name="Int. J. Syst. Evol. Microbiol.">
        <title>The Global Catalogue of Microorganisms (GCM) 10K type strain sequencing project: providing services to taxonomists for standard genome sequencing and annotation.</title>
        <authorList>
            <consortium name="The Broad Institute Genomics Platform"/>
            <consortium name="The Broad Institute Genome Sequencing Center for Infectious Disease"/>
            <person name="Wu L."/>
            <person name="Ma J."/>
        </authorList>
    </citation>
    <scope>NUCLEOTIDE SEQUENCE [LARGE SCALE GENOMIC DNA]</scope>
    <source>
        <strain evidence="2">CGMCC 1.16305</strain>
    </source>
</reference>
<organism evidence="1 2">
    <name type="scientific">Scopulibacillus cellulosilyticus</name>
    <dbReference type="NCBI Taxonomy" id="2665665"/>
    <lineage>
        <taxon>Bacteria</taxon>
        <taxon>Bacillati</taxon>
        <taxon>Bacillota</taxon>
        <taxon>Bacilli</taxon>
        <taxon>Bacillales</taxon>
        <taxon>Sporolactobacillaceae</taxon>
        <taxon>Scopulibacillus</taxon>
    </lineage>
</organism>
<evidence type="ECO:0000313" key="2">
    <source>
        <dbReference type="Proteomes" id="UP001596505"/>
    </source>
</evidence>
<protein>
    <submittedName>
        <fullName evidence="1">Uncharacterized protein</fullName>
    </submittedName>
</protein>